<dbReference type="PRINTS" id="PR00364">
    <property type="entry name" value="DISEASERSIST"/>
</dbReference>
<dbReference type="InterPro" id="IPR044974">
    <property type="entry name" value="Disease_R_plants"/>
</dbReference>
<dbReference type="InterPro" id="IPR002182">
    <property type="entry name" value="NB-ARC"/>
</dbReference>
<evidence type="ECO:0000259" key="1">
    <source>
        <dbReference type="Pfam" id="PF00931"/>
    </source>
</evidence>
<dbReference type="Pfam" id="PF00931">
    <property type="entry name" value="NB-ARC"/>
    <property type="match status" value="2"/>
</dbReference>
<dbReference type="PANTHER" id="PTHR23155">
    <property type="entry name" value="DISEASE RESISTANCE PROTEIN RP"/>
    <property type="match status" value="1"/>
</dbReference>
<dbReference type="GO" id="GO:0098542">
    <property type="term" value="P:defense response to other organism"/>
    <property type="evidence" value="ECO:0007669"/>
    <property type="project" value="TreeGrafter"/>
</dbReference>
<dbReference type="InterPro" id="IPR027417">
    <property type="entry name" value="P-loop_NTPase"/>
</dbReference>
<dbReference type="Gene3D" id="1.10.8.430">
    <property type="entry name" value="Helical domain of apoptotic protease-activating factors"/>
    <property type="match status" value="1"/>
</dbReference>
<dbReference type="SUPFAM" id="SSF52540">
    <property type="entry name" value="P-loop containing nucleoside triphosphate hydrolases"/>
    <property type="match status" value="2"/>
</dbReference>
<dbReference type="GO" id="GO:0043531">
    <property type="term" value="F:ADP binding"/>
    <property type="evidence" value="ECO:0007669"/>
    <property type="project" value="InterPro"/>
</dbReference>
<accession>A0AAP0DX12</accession>
<dbReference type="EMBL" id="JBBNAG010000013">
    <property type="protein sequence ID" value="KAK9082616.1"/>
    <property type="molecule type" value="Genomic_DNA"/>
</dbReference>
<feature type="domain" description="NB-ARC" evidence="1">
    <location>
        <begin position="64"/>
        <end position="144"/>
    </location>
</feature>
<proteinExistence type="predicted"/>
<dbReference type="AlphaFoldDB" id="A0AAP0DX12"/>
<evidence type="ECO:0000313" key="3">
    <source>
        <dbReference type="Proteomes" id="UP001419268"/>
    </source>
</evidence>
<protein>
    <recommendedName>
        <fullName evidence="1">NB-ARC domain-containing protein</fullName>
    </recommendedName>
</protein>
<feature type="domain" description="NB-ARC" evidence="1">
    <location>
        <begin position="2"/>
        <end position="57"/>
    </location>
</feature>
<gene>
    <name evidence="2" type="ORF">Scep_029087</name>
</gene>
<sequence length="240" mass="27642">MDRLNDALENKRYLVVLDDLWNQQAWDDLRGAFPNGKLRSKVLLASRDHKIGTYADPQSQPVVPLNDALENKQYLVVLDDLWNQQAWDDLRGAFPNGKLRSKVLLASRDHKIGTYADPQSQPVVPEKLLKEEGWALFCKKAFNDDPSNCPKDLKDYGEKMVEKCGGLPLAIIVLRGLLSTKRRSVYEWDKVLRNMNWNLGNEEQLKTMIAKTYEELSYHLKSCFIYMSLFPEDCHIKRGG</sequence>
<evidence type="ECO:0000313" key="2">
    <source>
        <dbReference type="EMBL" id="KAK9082616.1"/>
    </source>
</evidence>
<dbReference type="Gene3D" id="3.40.50.300">
    <property type="entry name" value="P-loop containing nucleotide triphosphate hydrolases"/>
    <property type="match status" value="2"/>
</dbReference>
<comment type="caution">
    <text evidence="2">The sequence shown here is derived from an EMBL/GenBank/DDBJ whole genome shotgun (WGS) entry which is preliminary data.</text>
</comment>
<dbReference type="InterPro" id="IPR042197">
    <property type="entry name" value="Apaf_helical"/>
</dbReference>
<dbReference type="PANTHER" id="PTHR23155:SF1185">
    <property type="entry name" value="DISEASE RESISTANCE RPP8-LIKE PROTEIN 3-RELATED"/>
    <property type="match status" value="1"/>
</dbReference>
<organism evidence="2 3">
    <name type="scientific">Stephania cephalantha</name>
    <dbReference type="NCBI Taxonomy" id="152367"/>
    <lineage>
        <taxon>Eukaryota</taxon>
        <taxon>Viridiplantae</taxon>
        <taxon>Streptophyta</taxon>
        <taxon>Embryophyta</taxon>
        <taxon>Tracheophyta</taxon>
        <taxon>Spermatophyta</taxon>
        <taxon>Magnoliopsida</taxon>
        <taxon>Ranunculales</taxon>
        <taxon>Menispermaceae</taxon>
        <taxon>Menispermoideae</taxon>
        <taxon>Cissampelideae</taxon>
        <taxon>Stephania</taxon>
    </lineage>
</organism>
<name>A0AAP0DX12_9MAGN</name>
<keyword evidence="3" id="KW-1185">Reference proteome</keyword>
<dbReference type="Proteomes" id="UP001419268">
    <property type="component" value="Unassembled WGS sequence"/>
</dbReference>
<reference evidence="2 3" key="1">
    <citation type="submission" date="2024-01" db="EMBL/GenBank/DDBJ databases">
        <title>Genome assemblies of Stephania.</title>
        <authorList>
            <person name="Yang L."/>
        </authorList>
    </citation>
    <scope>NUCLEOTIDE SEQUENCE [LARGE SCALE GENOMIC DNA]</scope>
    <source>
        <strain evidence="2">JXDWG</strain>
        <tissue evidence="2">Leaf</tissue>
    </source>
</reference>